<dbReference type="EMBL" id="KN716339">
    <property type="protein sequence ID" value="KJH46707.1"/>
    <property type="molecule type" value="Genomic_DNA"/>
</dbReference>
<dbReference type="Proteomes" id="UP000053766">
    <property type="component" value="Unassembled WGS sequence"/>
</dbReference>
<evidence type="ECO:0000313" key="2">
    <source>
        <dbReference type="Proteomes" id="UP000053766"/>
    </source>
</evidence>
<evidence type="ECO:0000313" key="1">
    <source>
        <dbReference type="EMBL" id="KJH46707.1"/>
    </source>
</evidence>
<reference evidence="1 2" key="1">
    <citation type="submission" date="2013-11" db="EMBL/GenBank/DDBJ databases">
        <title>Draft genome of the bovine lungworm Dictyocaulus viviparus.</title>
        <authorList>
            <person name="Mitreva M."/>
        </authorList>
    </citation>
    <scope>NUCLEOTIDE SEQUENCE [LARGE SCALE GENOMIC DNA]</scope>
    <source>
        <strain evidence="1 2">HannoverDv2000</strain>
    </source>
</reference>
<accession>A0A0D8XSE9</accession>
<feature type="non-terminal residue" evidence="1">
    <location>
        <position position="35"/>
    </location>
</feature>
<organism evidence="1 2">
    <name type="scientific">Dictyocaulus viviparus</name>
    <name type="common">Bovine lungworm</name>
    <dbReference type="NCBI Taxonomy" id="29172"/>
    <lineage>
        <taxon>Eukaryota</taxon>
        <taxon>Metazoa</taxon>
        <taxon>Ecdysozoa</taxon>
        <taxon>Nematoda</taxon>
        <taxon>Chromadorea</taxon>
        <taxon>Rhabditida</taxon>
        <taxon>Rhabditina</taxon>
        <taxon>Rhabditomorpha</taxon>
        <taxon>Strongyloidea</taxon>
        <taxon>Metastrongylidae</taxon>
        <taxon>Dictyocaulus</taxon>
    </lineage>
</organism>
<dbReference type="AlphaFoldDB" id="A0A0D8XSE9"/>
<gene>
    <name evidence="1" type="ORF">DICVIV_07231</name>
</gene>
<proteinExistence type="predicted"/>
<reference evidence="2" key="2">
    <citation type="journal article" date="2016" name="Sci. Rep.">
        <title>Dictyocaulus viviparus genome, variome and transcriptome elucidate lungworm biology and support future intervention.</title>
        <authorList>
            <person name="McNulty S.N."/>
            <person name="Strube C."/>
            <person name="Rosa B.A."/>
            <person name="Martin J.C."/>
            <person name="Tyagi R."/>
            <person name="Choi Y.J."/>
            <person name="Wang Q."/>
            <person name="Hallsworth Pepin K."/>
            <person name="Zhang X."/>
            <person name="Ozersky P."/>
            <person name="Wilson R.K."/>
            <person name="Sternberg P.W."/>
            <person name="Gasser R.B."/>
            <person name="Mitreva M."/>
        </authorList>
    </citation>
    <scope>NUCLEOTIDE SEQUENCE [LARGE SCALE GENOMIC DNA]</scope>
    <source>
        <strain evidence="2">HannoverDv2000</strain>
    </source>
</reference>
<protein>
    <submittedName>
        <fullName evidence="1">Uncharacterized protein</fullName>
    </submittedName>
</protein>
<keyword evidence="2" id="KW-1185">Reference proteome</keyword>
<sequence length="35" mass="4005">MVSVQSVWCTVALRAFSGQRVLQRSRRKILARGLM</sequence>
<name>A0A0D8XSE9_DICVI</name>